<evidence type="ECO:0000259" key="2">
    <source>
        <dbReference type="Pfam" id="PF07811"/>
    </source>
</evidence>
<accession>A0A9X3HUI6</accession>
<evidence type="ECO:0000256" key="1">
    <source>
        <dbReference type="SAM" id="Phobius"/>
    </source>
</evidence>
<keyword evidence="4" id="KW-1185">Reference proteome</keyword>
<keyword evidence="1" id="KW-0472">Membrane</keyword>
<dbReference type="Proteomes" id="UP001155587">
    <property type="component" value="Unassembled WGS sequence"/>
</dbReference>
<dbReference type="AlphaFoldDB" id="A0A9X3HUI6"/>
<evidence type="ECO:0000313" key="3">
    <source>
        <dbReference type="EMBL" id="MCW8344510.1"/>
    </source>
</evidence>
<proteinExistence type="predicted"/>
<feature type="domain" description="TadE-like" evidence="2">
    <location>
        <begin position="10"/>
        <end position="52"/>
    </location>
</feature>
<keyword evidence="1" id="KW-0812">Transmembrane</keyword>
<feature type="transmembrane region" description="Helical" evidence="1">
    <location>
        <begin position="12"/>
        <end position="31"/>
    </location>
</feature>
<dbReference type="PROSITE" id="PS00409">
    <property type="entry name" value="PROKAR_NTER_METHYL"/>
    <property type="match status" value="1"/>
</dbReference>
<sequence length="160" mass="18364">MYANKLRQTGVTTIEFSIGAIVLILTTLMIFEASYHIYVNNLVDYALRETVRNTQFFAGESTHTNYQSRINNLVTNDGHLWSFMAPHENFTLTGRYFNSYSEFVNNTGLSETHDDFTGQYTLAELTLSYEYTPIINLFGNEPHTISRTTVLNLEHEGWGE</sequence>
<gene>
    <name evidence="3" type="ORF">MD535_00520</name>
</gene>
<organism evidence="3 4">
    <name type="scientific">Vibrio qingdaonensis</name>
    <dbReference type="NCBI Taxonomy" id="2829491"/>
    <lineage>
        <taxon>Bacteria</taxon>
        <taxon>Pseudomonadati</taxon>
        <taxon>Pseudomonadota</taxon>
        <taxon>Gammaproteobacteria</taxon>
        <taxon>Vibrionales</taxon>
        <taxon>Vibrionaceae</taxon>
        <taxon>Vibrio</taxon>
    </lineage>
</organism>
<dbReference type="Pfam" id="PF07811">
    <property type="entry name" value="TadE"/>
    <property type="match status" value="1"/>
</dbReference>
<dbReference type="RefSeq" id="WP_265672933.1">
    <property type="nucleotide sequence ID" value="NZ_JAKRRY010000001.1"/>
</dbReference>
<evidence type="ECO:0000313" key="4">
    <source>
        <dbReference type="Proteomes" id="UP001155587"/>
    </source>
</evidence>
<keyword evidence="1" id="KW-1133">Transmembrane helix</keyword>
<dbReference type="InterPro" id="IPR012495">
    <property type="entry name" value="TadE-like_dom"/>
</dbReference>
<dbReference type="EMBL" id="JAKRRY010000001">
    <property type="protein sequence ID" value="MCW8344510.1"/>
    <property type="molecule type" value="Genomic_DNA"/>
</dbReference>
<reference evidence="3" key="1">
    <citation type="submission" date="2022-02" db="EMBL/GenBank/DDBJ databases">
        <title>Vibrio sp. nov, a new bacterium isolated from seawater.</title>
        <authorList>
            <person name="Yuan Y."/>
        </authorList>
    </citation>
    <scope>NUCLEOTIDE SEQUENCE</scope>
    <source>
        <strain evidence="3">ZSDZ65</strain>
    </source>
</reference>
<dbReference type="InterPro" id="IPR012902">
    <property type="entry name" value="N_methyl_site"/>
</dbReference>
<name>A0A9X3HUI6_9VIBR</name>
<protein>
    <submittedName>
        <fullName evidence="3">Pilus assembly protein</fullName>
    </submittedName>
</protein>
<comment type="caution">
    <text evidence="3">The sequence shown here is derived from an EMBL/GenBank/DDBJ whole genome shotgun (WGS) entry which is preliminary data.</text>
</comment>